<dbReference type="InterPro" id="IPR029033">
    <property type="entry name" value="His_PPase_superfam"/>
</dbReference>
<name>A0A1H1WV35_9ACTN</name>
<dbReference type="Gene3D" id="3.90.79.10">
    <property type="entry name" value="Nucleoside Triphosphate Pyrophosphohydrolase"/>
    <property type="match status" value="1"/>
</dbReference>
<evidence type="ECO:0000259" key="3">
    <source>
        <dbReference type="PROSITE" id="PS51462"/>
    </source>
</evidence>
<dbReference type="Pfam" id="PF00293">
    <property type="entry name" value="NUDIX"/>
    <property type="match status" value="1"/>
</dbReference>
<dbReference type="EMBL" id="LT629757">
    <property type="protein sequence ID" value="SDT01007.1"/>
    <property type="molecule type" value="Genomic_DNA"/>
</dbReference>
<dbReference type="PROSITE" id="PS51462">
    <property type="entry name" value="NUDIX"/>
    <property type="match status" value="1"/>
</dbReference>
<reference evidence="5" key="1">
    <citation type="submission" date="2016-10" db="EMBL/GenBank/DDBJ databases">
        <authorList>
            <person name="Varghese N."/>
            <person name="Submissions S."/>
        </authorList>
    </citation>
    <scope>NUCLEOTIDE SEQUENCE [LARGE SCALE GENOMIC DNA]</scope>
    <source>
        <strain evidence="5">DSM 22127</strain>
    </source>
</reference>
<dbReference type="SMART" id="SM00855">
    <property type="entry name" value="PGAM"/>
    <property type="match status" value="1"/>
</dbReference>
<proteinExistence type="predicted"/>
<dbReference type="GO" id="GO:0006167">
    <property type="term" value="P:AMP biosynthetic process"/>
    <property type="evidence" value="ECO:0007669"/>
    <property type="project" value="TreeGrafter"/>
</dbReference>
<dbReference type="OrthoDB" id="4287477at2"/>
<dbReference type="InterPro" id="IPR013078">
    <property type="entry name" value="His_Pase_superF_clade-1"/>
</dbReference>
<dbReference type="STRING" id="642780.SAMN04488570_3284"/>
<dbReference type="GO" id="GO:0004081">
    <property type="term" value="F:bis(5'-nucleosyl)-tetraphosphatase (asymmetrical) activity"/>
    <property type="evidence" value="ECO:0007669"/>
    <property type="project" value="TreeGrafter"/>
</dbReference>
<dbReference type="Pfam" id="PF00300">
    <property type="entry name" value="His_Phos_1"/>
    <property type="match status" value="1"/>
</dbReference>
<dbReference type="RefSeq" id="WP_091731861.1">
    <property type="nucleotide sequence ID" value="NZ_LT629757.1"/>
</dbReference>
<feature type="compositionally biased region" description="Low complexity" evidence="2">
    <location>
        <begin position="20"/>
        <end position="44"/>
    </location>
</feature>
<evidence type="ECO:0000256" key="1">
    <source>
        <dbReference type="ARBA" id="ARBA00022801"/>
    </source>
</evidence>
<dbReference type="SUPFAM" id="SSF55811">
    <property type="entry name" value="Nudix"/>
    <property type="match status" value="1"/>
</dbReference>
<feature type="domain" description="Nudix hydrolase" evidence="3">
    <location>
        <begin position="12"/>
        <end position="165"/>
    </location>
</feature>
<evidence type="ECO:0000256" key="2">
    <source>
        <dbReference type="SAM" id="MobiDB-lite"/>
    </source>
</evidence>
<dbReference type="InterPro" id="IPR051325">
    <property type="entry name" value="Nudix_hydrolase_domain"/>
</dbReference>
<dbReference type="GO" id="GO:0006754">
    <property type="term" value="P:ATP biosynthetic process"/>
    <property type="evidence" value="ECO:0007669"/>
    <property type="project" value="TreeGrafter"/>
</dbReference>
<dbReference type="Gene3D" id="3.40.50.1240">
    <property type="entry name" value="Phosphoglycerate mutase-like"/>
    <property type="match status" value="1"/>
</dbReference>
<sequence>MASPSRPEAVGPDVVAAGAVVVRKSPGTPPGTTAGTSPGSSGSPGKKDGTGREVLLVHRPKYDDWSFPKGKQDPGEHVTRTAVREVLEETGVEIRLGRPLLPQLYAVSGGRAKKVHYWVGHVVGDDDVSAYAPNDEVDQLGWFSLDAAAERLTYLDDLYLLDQLREHVRPTSALVVVRHAKALKRRKWDGDDQRRPLIHAGDHQAVELGPVLAAYGVVRVLTSAATRCVETVRPYAEEHVLVVEHLAELTEEGFDRRSAARVLDELMTSPVPSVLCSHRPVLPELFELLGVEEEPLSPSELVVCHHRRGRLVSAERHLPSAIRPLAPQIGQTTR</sequence>
<organism evidence="4 5">
    <name type="scientific">Nocardioides scoriae</name>
    <dbReference type="NCBI Taxonomy" id="642780"/>
    <lineage>
        <taxon>Bacteria</taxon>
        <taxon>Bacillati</taxon>
        <taxon>Actinomycetota</taxon>
        <taxon>Actinomycetes</taxon>
        <taxon>Propionibacteriales</taxon>
        <taxon>Nocardioidaceae</taxon>
        <taxon>Nocardioides</taxon>
    </lineage>
</organism>
<protein>
    <submittedName>
        <fullName evidence="4">8-oxo-dGTP diphosphatase</fullName>
    </submittedName>
</protein>
<dbReference type="Proteomes" id="UP000198859">
    <property type="component" value="Chromosome I"/>
</dbReference>
<keyword evidence="1" id="KW-0378">Hydrolase</keyword>
<dbReference type="SUPFAM" id="SSF53254">
    <property type="entry name" value="Phosphoglycerate mutase-like"/>
    <property type="match status" value="1"/>
</dbReference>
<dbReference type="PANTHER" id="PTHR21340">
    <property type="entry name" value="DIADENOSINE 5,5-P1,P4-TETRAPHOSPHATE PYROPHOSPHOHYDROLASE MUTT"/>
    <property type="match status" value="1"/>
</dbReference>
<evidence type="ECO:0000313" key="4">
    <source>
        <dbReference type="EMBL" id="SDT01007.1"/>
    </source>
</evidence>
<keyword evidence="5" id="KW-1185">Reference proteome</keyword>
<dbReference type="InterPro" id="IPR020084">
    <property type="entry name" value="NUDIX_hydrolase_CS"/>
</dbReference>
<dbReference type="PANTHER" id="PTHR21340:SF0">
    <property type="entry name" value="BIS(5'-NUCLEOSYL)-TETRAPHOSPHATASE [ASYMMETRICAL]"/>
    <property type="match status" value="1"/>
</dbReference>
<accession>A0A1H1WV35</accession>
<dbReference type="PROSITE" id="PS00893">
    <property type="entry name" value="NUDIX_BOX"/>
    <property type="match status" value="1"/>
</dbReference>
<evidence type="ECO:0000313" key="5">
    <source>
        <dbReference type="Proteomes" id="UP000198859"/>
    </source>
</evidence>
<dbReference type="InterPro" id="IPR015797">
    <property type="entry name" value="NUDIX_hydrolase-like_dom_sf"/>
</dbReference>
<dbReference type="CDD" id="cd03673">
    <property type="entry name" value="NUDIX_Ap6A_hydrolase"/>
    <property type="match status" value="1"/>
</dbReference>
<gene>
    <name evidence="4" type="ORF">SAMN04488570_3284</name>
</gene>
<dbReference type="AlphaFoldDB" id="A0A1H1WV35"/>
<feature type="region of interest" description="Disordered" evidence="2">
    <location>
        <begin position="20"/>
        <end position="51"/>
    </location>
</feature>
<dbReference type="InterPro" id="IPR000086">
    <property type="entry name" value="NUDIX_hydrolase_dom"/>
</dbReference>